<dbReference type="InterPro" id="IPR032676">
    <property type="entry name" value="YkuD_2"/>
</dbReference>
<organism evidence="1 2">
    <name type="scientific">Legionella wadsworthii</name>
    <dbReference type="NCBI Taxonomy" id="28088"/>
    <lineage>
        <taxon>Bacteria</taxon>
        <taxon>Pseudomonadati</taxon>
        <taxon>Pseudomonadota</taxon>
        <taxon>Gammaproteobacteria</taxon>
        <taxon>Legionellales</taxon>
        <taxon>Legionellaceae</taxon>
        <taxon>Legionella</taxon>
    </lineage>
</organism>
<keyword evidence="2" id="KW-1185">Reference proteome</keyword>
<reference evidence="1 2" key="1">
    <citation type="submission" date="2018-06" db="EMBL/GenBank/DDBJ databases">
        <authorList>
            <consortium name="Pathogen Informatics"/>
            <person name="Doyle S."/>
        </authorList>
    </citation>
    <scope>NUCLEOTIDE SEQUENCE [LARGE SCALE GENOMIC DNA]</scope>
    <source>
        <strain evidence="1 2">NCTC11532</strain>
    </source>
</reference>
<dbReference type="Pfam" id="PF13645">
    <property type="entry name" value="YkuD_2"/>
    <property type="match status" value="1"/>
</dbReference>
<dbReference type="PANTHER" id="PTHR38477:SF1">
    <property type="entry name" value="MUREIN L,D-TRANSPEPTIDASE CATALYTIC DOMAIN FAMILY PROTEIN"/>
    <property type="match status" value="1"/>
</dbReference>
<proteinExistence type="predicted"/>
<dbReference type="Proteomes" id="UP000255297">
    <property type="component" value="Unassembled WGS sequence"/>
</dbReference>
<sequence length="424" mass="48024">MSALLLLFLAVTASYFPQVPVSIPQTKEMNHDVYLLNQIAPLSGTEQVNAFTLNEIKSMLIQEAPHLNPLVINKALTTLKCATEYNVDHNNILTIIDYSLPSNEKRFWVFDLNTRKLLFHTYVSHGIKSGALMTSYFSNKFNSKASSIGVYQTKEAYYGRDGLSLRLDGLDRSFNDNASGRAVVMHSGWYVQEDFIKKYGRPGRSWGCPALPLDHSNEIIKTIKDKSLLVIYYPSDAWFTKSKFLNCDKIATTPSDNKITLQIPPTAPDDHRDAILFVDRGYKGSKHAETKPVAVISADAYQQIFHTQAPLTRMLRRQINNAEYIALNANELFYISKVTHSNTIPGQIEGIDEIRFVIPTLKMVRGGYWETQMQFVDLGKIKEVKLNGDTIRDNSLANSFTIYFEGKPAINLNPHNEFIRWVGL</sequence>
<evidence type="ECO:0000313" key="2">
    <source>
        <dbReference type="Proteomes" id="UP000255297"/>
    </source>
</evidence>
<accession>A0A378LW29</accession>
<dbReference type="OrthoDB" id="9815195at2"/>
<protein>
    <recommendedName>
        <fullName evidence="3">Murein L,D-transpeptidase catalytic domain family protein</fullName>
    </recommendedName>
</protein>
<name>A0A378LW29_9GAMM</name>
<dbReference type="EMBL" id="UGPB01000001">
    <property type="protein sequence ID" value="STY30174.1"/>
    <property type="molecule type" value="Genomic_DNA"/>
</dbReference>
<dbReference type="RefSeq" id="WP_031564329.1">
    <property type="nucleotide sequence ID" value="NZ_CAAAIS010000001.1"/>
</dbReference>
<dbReference type="STRING" id="1122170.GCA_000701265_00213"/>
<dbReference type="AlphaFoldDB" id="A0A378LW29"/>
<dbReference type="PANTHER" id="PTHR38477">
    <property type="entry name" value="HYPOTHETICAL EXPORTED PROTEIN"/>
    <property type="match status" value="1"/>
</dbReference>
<gene>
    <name evidence="1" type="ORF">NCTC11532_02274</name>
</gene>
<evidence type="ECO:0008006" key="3">
    <source>
        <dbReference type="Google" id="ProtNLM"/>
    </source>
</evidence>
<evidence type="ECO:0000313" key="1">
    <source>
        <dbReference type="EMBL" id="STY30174.1"/>
    </source>
</evidence>